<keyword evidence="1" id="KW-0812">Transmembrane</keyword>
<evidence type="ECO:0000313" key="3">
    <source>
        <dbReference type="WBParaSite" id="PSAMB.scaffold4382size14830.g24185.t1"/>
    </source>
</evidence>
<feature type="transmembrane region" description="Helical" evidence="1">
    <location>
        <begin position="96"/>
        <end position="117"/>
    </location>
</feature>
<proteinExistence type="predicted"/>
<feature type="transmembrane region" description="Helical" evidence="1">
    <location>
        <begin position="63"/>
        <end position="84"/>
    </location>
</feature>
<feature type="transmembrane region" description="Helical" evidence="1">
    <location>
        <begin position="168"/>
        <end position="191"/>
    </location>
</feature>
<name>A0A914WNF8_9BILA</name>
<keyword evidence="1" id="KW-1133">Transmembrane helix</keyword>
<evidence type="ECO:0000313" key="2">
    <source>
        <dbReference type="Proteomes" id="UP000887566"/>
    </source>
</evidence>
<evidence type="ECO:0000256" key="1">
    <source>
        <dbReference type="SAM" id="Phobius"/>
    </source>
</evidence>
<keyword evidence="1" id="KW-0472">Membrane</keyword>
<keyword evidence="2" id="KW-1185">Reference proteome</keyword>
<dbReference type="WBParaSite" id="PSAMB.scaffold4382size14830.g24185.t1">
    <property type="protein sequence ID" value="PSAMB.scaffold4382size14830.g24185.t1"/>
    <property type="gene ID" value="PSAMB.scaffold4382size14830.g24185"/>
</dbReference>
<reference evidence="3" key="1">
    <citation type="submission" date="2022-11" db="UniProtKB">
        <authorList>
            <consortium name="WormBaseParasite"/>
        </authorList>
    </citation>
    <scope>IDENTIFICATION</scope>
</reference>
<organism evidence="2 3">
    <name type="scientific">Plectus sambesii</name>
    <dbReference type="NCBI Taxonomy" id="2011161"/>
    <lineage>
        <taxon>Eukaryota</taxon>
        <taxon>Metazoa</taxon>
        <taxon>Ecdysozoa</taxon>
        <taxon>Nematoda</taxon>
        <taxon>Chromadorea</taxon>
        <taxon>Plectida</taxon>
        <taxon>Plectina</taxon>
        <taxon>Plectoidea</taxon>
        <taxon>Plectidae</taxon>
        <taxon>Plectus</taxon>
    </lineage>
</organism>
<dbReference type="AlphaFoldDB" id="A0A914WNF8"/>
<accession>A0A914WNF8</accession>
<dbReference type="Proteomes" id="UP000887566">
    <property type="component" value="Unplaced"/>
</dbReference>
<protein>
    <submittedName>
        <fullName evidence="3">Uncharacterized protein</fullName>
    </submittedName>
</protein>
<sequence>MVKLSLAKWLLRSRDTNAVSYSRFGMPGDEQEERPPPTTIVLEPFEENASQYRLGSLCHAQKGALLCAGFGMSVVLLMFISVFFEFDWYHHERGVDFLALLALFLYLAIGMLVHYGIIHGIKVQRAHFLVPFLIAYMGTIVVELISVVTAVADLALFTNREFSDRHRAAIYILLVIIPCLVVQCVMLLIVWKCKLYLTKKEFHQIALQVAQKSLARNPSIRIVNGTQNNTEEIQVNSNDSQA</sequence>
<feature type="transmembrane region" description="Helical" evidence="1">
    <location>
        <begin position="129"/>
        <end position="156"/>
    </location>
</feature>